<feature type="binding site" evidence="15">
    <location>
        <position position="589"/>
    </location>
    <ligand>
        <name>[4Fe-4S] cluster</name>
        <dbReference type="ChEBI" id="CHEBI:49883"/>
        <label>2</label>
    </ligand>
</feature>
<dbReference type="InterPro" id="IPR017896">
    <property type="entry name" value="4Fe4S_Fe-S-bd"/>
</dbReference>
<evidence type="ECO:0000259" key="16">
    <source>
        <dbReference type="PROSITE" id="PS51379"/>
    </source>
</evidence>
<keyword evidence="11 14" id="KW-0411">Iron-sulfur</keyword>
<keyword evidence="10 14" id="KW-0408">Iron</keyword>
<feature type="binding site" evidence="15">
    <location>
        <position position="593"/>
    </location>
    <ligand>
        <name>[4Fe-4S] cluster</name>
        <dbReference type="ChEBI" id="CHEBI:49883"/>
        <label>1</label>
    </ligand>
</feature>
<dbReference type="PROSITE" id="PS51379">
    <property type="entry name" value="4FE4S_FER_2"/>
    <property type="match status" value="1"/>
</dbReference>
<organism evidence="17 18">
    <name type="scientific">Tractidigestivibacter scatoligenes</name>
    <name type="common">Olsenella scatoligenes</name>
    <dbReference type="NCBI Taxonomy" id="1299998"/>
    <lineage>
        <taxon>Bacteria</taxon>
        <taxon>Bacillati</taxon>
        <taxon>Actinomycetota</taxon>
        <taxon>Coriobacteriia</taxon>
        <taxon>Coriobacteriales</taxon>
        <taxon>Atopobiaceae</taxon>
        <taxon>Tractidigestivibacter</taxon>
    </lineage>
</organism>
<feature type="binding site" evidence="15">
    <location>
        <position position="560"/>
    </location>
    <ligand>
        <name>[4Fe-4S] cluster</name>
        <dbReference type="ChEBI" id="CHEBI:49883"/>
        <label>1</label>
    </ligand>
</feature>
<dbReference type="FunFam" id="3.40.50.970:FF:000039">
    <property type="entry name" value="Indolepyruvate oxidoreductase subunit IorA"/>
    <property type="match status" value="1"/>
</dbReference>
<dbReference type="SUPFAM" id="SSF52518">
    <property type="entry name" value="Thiamin diphosphate-binding fold (THDP-binding)"/>
    <property type="match status" value="2"/>
</dbReference>
<dbReference type="Proteomes" id="UP000054078">
    <property type="component" value="Unassembled WGS sequence"/>
</dbReference>
<dbReference type="InterPro" id="IPR029061">
    <property type="entry name" value="THDP-binding"/>
</dbReference>
<dbReference type="RefSeq" id="WP_059053858.1">
    <property type="nucleotide sequence ID" value="NZ_LOJF01000001.1"/>
</dbReference>
<evidence type="ECO:0000256" key="6">
    <source>
        <dbReference type="ARBA" id="ARBA00022485"/>
    </source>
</evidence>
<dbReference type="Pfam" id="PF00037">
    <property type="entry name" value="Fer4"/>
    <property type="match status" value="1"/>
</dbReference>
<dbReference type="EC" id="1.2.7.8" evidence="3 14"/>
<comment type="function">
    <text evidence="1 14">Catalyzes the ferredoxin-dependent oxidative decarboxylation of arylpyruvates.</text>
</comment>
<feature type="binding site" evidence="15">
    <location>
        <position position="554"/>
    </location>
    <ligand>
        <name>[4Fe-4S] cluster</name>
        <dbReference type="ChEBI" id="CHEBI:49883"/>
        <label>1</label>
    </ligand>
</feature>
<evidence type="ECO:0000313" key="18">
    <source>
        <dbReference type="Proteomes" id="UP000054078"/>
    </source>
</evidence>
<feature type="binding site" evidence="15">
    <location>
        <position position="565"/>
    </location>
    <ligand>
        <name>[4Fe-4S] cluster</name>
        <dbReference type="ChEBI" id="CHEBI:49883"/>
        <label>2</label>
    </ligand>
</feature>
<dbReference type="OrthoDB" id="9803617at2"/>
<dbReference type="InterPro" id="IPR009014">
    <property type="entry name" value="Transketo_C/PFOR_II"/>
</dbReference>
<comment type="subunit">
    <text evidence="2">Heterodimer of the IorA and IorB subunits.</text>
</comment>
<evidence type="ECO:0000256" key="4">
    <source>
        <dbReference type="ARBA" id="ARBA00017710"/>
    </source>
</evidence>
<dbReference type="InterPro" id="IPR017900">
    <property type="entry name" value="4Fe4S_Fe_S_CS"/>
</dbReference>
<dbReference type="InterPro" id="IPR002880">
    <property type="entry name" value="Pyrv_Fd/Flavodoxin_OxRdtase_N"/>
</dbReference>
<gene>
    <name evidence="17" type="ORF">AUL39_04110</name>
</gene>
<proteinExistence type="predicted"/>
<evidence type="ECO:0000256" key="3">
    <source>
        <dbReference type="ARBA" id="ARBA00012812"/>
    </source>
</evidence>
<evidence type="ECO:0000256" key="2">
    <source>
        <dbReference type="ARBA" id="ARBA00011238"/>
    </source>
</evidence>
<evidence type="ECO:0000256" key="5">
    <source>
        <dbReference type="ARBA" id="ARBA00022448"/>
    </source>
</evidence>
<sequence>MGKQLLSGNEAIAEGAWSAGAGVGTGYPGTPSTETLENLVQHGDVYCEWSPNEKVALEVGIGSAMGGVRTLVTMKHVGLNVAADPFMSVTNTGVNAGLVLLVADDPSMYSSQNEQDTRNYAAFARVPCLDPSDSQEAYDFTRKAFDISERFDAPVILHETMRIAHTRTMVECAHERDLEAAAPRDYQSQPSKYVMMPAYAVARTRVTNEREDALVEFAETSDLNRVEMRDTKVGIIVAGALYNHVREALPEASTLKLGLTWPLPPKLLASFAASVEKVYVVEESCRYFRDHVAALGVKLSEPPAAPLPRSGEIFPADIQRSFGVATPAHLEAAKDLPPRPPAFCAGCPHRLVFNELRRMKAIVTGDIGCYTLGAVAPFRAVDSVIDMGASLSMSHGMELAGIPERTKRPVIGVIGDSTFAHSGITSLLGTAYNGGKGTLLILDNRTTAMTGTQGNPVNGLTLSEQGARISPLVDADEKPSVLDRPAGRPLDLPALCRAIGVDEVIEADAQDLKAVRAALKEAVSHEDLLSVVIFRSPCRLVDRTHKPAPVIRDCRRCGTCIQIGCPALGKDETNYAIIDPTQCVGCGQCEQVCPFGCIKSE</sequence>
<keyword evidence="18" id="KW-1185">Reference proteome</keyword>
<dbReference type="PANTHER" id="PTHR43710:SF5">
    <property type="entry name" value="INDOLEPYRUVATE FERREDOXIN OXIDOREDUCTASE ALPHA SUBUNIT"/>
    <property type="match status" value="1"/>
</dbReference>
<feature type="domain" description="4Fe-4S ferredoxin-type" evidence="16">
    <location>
        <begin position="574"/>
        <end position="601"/>
    </location>
</feature>
<evidence type="ECO:0000256" key="11">
    <source>
        <dbReference type="ARBA" id="ARBA00023014"/>
    </source>
</evidence>
<accession>A0A100YXI0</accession>
<comment type="caution">
    <text evidence="17">The sequence shown here is derived from an EMBL/GenBank/DDBJ whole genome shotgun (WGS) entry which is preliminary data.</text>
</comment>
<dbReference type="InterPro" id="IPR045025">
    <property type="entry name" value="HACL1-like"/>
</dbReference>
<keyword evidence="5 14" id="KW-0813">Transport</keyword>
<comment type="catalytic activity">
    <reaction evidence="13 14">
        <text>indole-3-pyruvate + 2 oxidized [2Fe-2S]-[ferredoxin] + CoA = (indol-3-yl)acetyl-CoA + 2 reduced [2Fe-2S]-[ferredoxin] + CO2 + H(+)</text>
        <dbReference type="Rhea" id="RHEA:12645"/>
        <dbReference type="Rhea" id="RHEA-COMP:10000"/>
        <dbReference type="Rhea" id="RHEA-COMP:10001"/>
        <dbReference type="ChEBI" id="CHEBI:15378"/>
        <dbReference type="ChEBI" id="CHEBI:16526"/>
        <dbReference type="ChEBI" id="CHEBI:17640"/>
        <dbReference type="ChEBI" id="CHEBI:33737"/>
        <dbReference type="ChEBI" id="CHEBI:33738"/>
        <dbReference type="ChEBI" id="CHEBI:57271"/>
        <dbReference type="ChEBI" id="CHEBI:57287"/>
        <dbReference type="EC" id="1.2.7.8"/>
    </reaction>
</comment>
<dbReference type="STRING" id="1299998.AUL39_04110"/>
<name>A0A100YXI0_TRASO</name>
<keyword evidence="17" id="KW-0670">Pyruvate</keyword>
<feature type="binding site" evidence="15">
    <location>
        <position position="583"/>
    </location>
    <ligand>
        <name>[4Fe-4S] cluster</name>
        <dbReference type="ChEBI" id="CHEBI:49883"/>
        <label>2</label>
    </ligand>
</feature>
<evidence type="ECO:0000256" key="8">
    <source>
        <dbReference type="ARBA" id="ARBA00022982"/>
    </source>
</evidence>
<dbReference type="AlphaFoldDB" id="A0A100YXI0"/>
<feature type="binding site" evidence="15">
    <location>
        <position position="586"/>
    </location>
    <ligand>
        <name>[4Fe-4S] cluster</name>
        <dbReference type="ChEBI" id="CHEBI:49883"/>
        <label>2</label>
    </ligand>
</feature>
<dbReference type="GO" id="GO:0000287">
    <property type="term" value="F:magnesium ion binding"/>
    <property type="evidence" value="ECO:0007669"/>
    <property type="project" value="UniProtKB-ARBA"/>
</dbReference>
<dbReference type="PIRSF" id="PIRSF006439">
    <property type="entry name" value="Indolepyruvate_ferr_oxidored"/>
    <property type="match status" value="1"/>
</dbReference>
<evidence type="ECO:0000256" key="9">
    <source>
        <dbReference type="ARBA" id="ARBA00023002"/>
    </source>
</evidence>
<evidence type="ECO:0000256" key="15">
    <source>
        <dbReference type="PIRSR" id="PIRSR006439-50"/>
    </source>
</evidence>
<evidence type="ECO:0000256" key="7">
    <source>
        <dbReference type="ARBA" id="ARBA00022723"/>
    </source>
</evidence>
<dbReference type="EMBL" id="LOJF01000001">
    <property type="protein sequence ID" value="KUH59498.1"/>
    <property type="molecule type" value="Genomic_DNA"/>
</dbReference>
<evidence type="ECO:0000256" key="13">
    <source>
        <dbReference type="ARBA" id="ARBA00048332"/>
    </source>
</evidence>
<evidence type="ECO:0000256" key="12">
    <source>
        <dbReference type="ARBA" id="ARBA00030514"/>
    </source>
</evidence>
<dbReference type="GO" id="GO:0043805">
    <property type="term" value="F:indolepyruvate ferredoxin oxidoreductase activity"/>
    <property type="evidence" value="ECO:0007669"/>
    <property type="project" value="UniProtKB-UniRule"/>
</dbReference>
<dbReference type="GO" id="GO:0051539">
    <property type="term" value="F:4 iron, 4 sulfur cluster binding"/>
    <property type="evidence" value="ECO:0007669"/>
    <property type="project" value="UniProtKB-UniRule"/>
</dbReference>
<dbReference type="CDD" id="cd02008">
    <property type="entry name" value="TPP_IOR_alpha"/>
    <property type="match status" value="1"/>
</dbReference>
<evidence type="ECO:0000313" key="17">
    <source>
        <dbReference type="EMBL" id="KUH59498.1"/>
    </source>
</evidence>
<keyword evidence="9 14" id="KW-0560">Oxidoreductase</keyword>
<feature type="binding site" evidence="15">
    <location>
        <position position="557"/>
    </location>
    <ligand>
        <name>[4Fe-4S] cluster</name>
        <dbReference type="ChEBI" id="CHEBI:49883"/>
        <label>1</label>
    </ligand>
</feature>
<dbReference type="Gene3D" id="3.40.50.970">
    <property type="match status" value="2"/>
</dbReference>
<protein>
    <recommendedName>
        <fullName evidence="4 14">Indolepyruvate oxidoreductase subunit IorA</fullName>
        <shortName evidence="14">IOR</shortName>
        <ecNumber evidence="3 14">1.2.7.8</ecNumber>
    </recommendedName>
    <alternativeName>
        <fullName evidence="12 14">Indolepyruvate ferredoxin oxidoreductase subunit alpha</fullName>
    </alternativeName>
</protein>
<dbReference type="SUPFAM" id="SSF52922">
    <property type="entry name" value="TK C-terminal domain-like"/>
    <property type="match status" value="1"/>
</dbReference>
<dbReference type="GO" id="GO:0030976">
    <property type="term" value="F:thiamine pyrophosphate binding"/>
    <property type="evidence" value="ECO:0007669"/>
    <property type="project" value="InterPro"/>
</dbReference>
<evidence type="ECO:0000256" key="1">
    <source>
        <dbReference type="ARBA" id="ARBA00002995"/>
    </source>
</evidence>
<dbReference type="PROSITE" id="PS00198">
    <property type="entry name" value="4FE4S_FER_1"/>
    <property type="match status" value="1"/>
</dbReference>
<dbReference type="PANTHER" id="PTHR43710">
    <property type="entry name" value="2-HYDROXYACYL-COA LYASE"/>
    <property type="match status" value="1"/>
</dbReference>
<evidence type="ECO:0000256" key="10">
    <source>
        <dbReference type="ARBA" id="ARBA00023004"/>
    </source>
</evidence>
<comment type="cofactor">
    <cofactor evidence="14 15">
        <name>[4Fe-4S] cluster</name>
        <dbReference type="ChEBI" id="CHEBI:49883"/>
    </cofactor>
    <text evidence="14 15">Binds 2 [4Fe-4S] clusters. In this family the first cluster has a non-standard and varying [4Fe-4S] binding motif CX(2)CX(2)CX(4-5)CP.</text>
</comment>
<evidence type="ECO:0000256" key="14">
    <source>
        <dbReference type="PIRNR" id="PIRNR006439"/>
    </source>
</evidence>
<dbReference type="Pfam" id="PF01855">
    <property type="entry name" value="POR_N"/>
    <property type="match status" value="1"/>
</dbReference>
<dbReference type="SUPFAM" id="SSF54862">
    <property type="entry name" value="4Fe-4S ferredoxins"/>
    <property type="match status" value="1"/>
</dbReference>
<dbReference type="Gene3D" id="3.30.70.20">
    <property type="match status" value="1"/>
</dbReference>
<dbReference type="InterPro" id="IPR017721">
    <property type="entry name" value="IorA"/>
</dbReference>
<dbReference type="CDD" id="cd07034">
    <property type="entry name" value="TPP_PYR_PFOR_IOR-alpha_like"/>
    <property type="match status" value="1"/>
</dbReference>
<keyword evidence="6 14" id="KW-0004">4Fe-4S</keyword>
<reference evidence="17 18" key="1">
    <citation type="submission" date="2015-12" db="EMBL/GenBank/DDBJ databases">
        <title>Draft Genome Sequence of Olsenella scatoligenes SK9K4T; a Producer of 3-Methylindole- (skatole) and 4-Methylphenol- (p-cresol) Isolated from Pig Feces.</title>
        <authorList>
            <person name="Li X."/>
            <person name="Borg B."/>
            <person name="Canibe N."/>
        </authorList>
    </citation>
    <scope>NUCLEOTIDE SEQUENCE [LARGE SCALE GENOMIC DNA]</scope>
    <source>
        <strain evidence="17 18">SK9K4</strain>
    </source>
</reference>
<keyword evidence="7 14" id="KW-0479">Metal-binding</keyword>
<dbReference type="InterPro" id="IPR011766">
    <property type="entry name" value="TPP_enzyme_TPP-bd"/>
</dbReference>
<dbReference type="Pfam" id="PF02775">
    <property type="entry name" value="TPP_enzyme_C"/>
    <property type="match status" value="1"/>
</dbReference>
<keyword evidence="8 14" id="KW-0249">Electron transport</keyword>